<evidence type="ECO:0000256" key="7">
    <source>
        <dbReference type="ARBA" id="ARBA00023010"/>
    </source>
</evidence>
<evidence type="ECO:0000256" key="5">
    <source>
        <dbReference type="ARBA" id="ARBA00022927"/>
    </source>
</evidence>
<keyword evidence="14" id="KW-1185">Reference proteome</keyword>
<dbReference type="Pfam" id="PF22599">
    <property type="entry name" value="SecDF_P1_head"/>
    <property type="match status" value="1"/>
</dbReference>
<evidence type="ECO:0000259" key="10">
    <source>
        <dbReference type="Pfam" id="PF02355"/>
    </source>
</evidence>
<dbReference type="InterPro" id="IPR048631">
    <property type="entry name" value="SecD_1st"/>
</dbReference>
<dbReference type="NCBIfam" id="TIGR00916">
    <property type="entry name" value="2A0604s01"/>
    <property type="match status" value="1"/>
</dbReference>
<dbReference type="InterPro" id="IPR005791">
    <property type="entry name" value="SecD"/>
</dbReference>
<evidence type="ECO:0000256" key="9">
    <source>
        <dbReference type="HAMAP-Rule" id="MF_01463"/>
    </source>
</evidence>
<dbReference type="KEGG" id="hhl:Halha_1853"/>
<keyword evidence="3 9" id="KW-1003">Cell membrane</keyword>
<evidence type="ECO:0000313" key="13">
    <source>
        <dbReference type="EMBL" id="AGB41766.1"/>
    </source>
</evidence>
<dbReference type="Proteomes" id="UP000010880">
    <property type="component" value="Chromosome"/>
</dbReference>
<dbReference type="HOGENOM" id="CLU_007894_4_2_9"/>
<keyword evidence="4 9" id="KW-0812">Transmembrane</keyword>
<keyword evidence="2 9" id="KW-0813">Transport</keyword>
<dbReference type="Gene3D" id="1.20.1640.10">
    <property type="entry name" value="Multidrug efflux transporter AcrB transmembrane domain"/>
    <property type="match status" value="1"/>
</dbReference>
<keyword evidence="7 9" id="KW-0811">Translocation</keyword>
<feature type="domain" description="SecDF P1 head subdomain" evidence="12">
    <location>
        <begin position="138"/>
        <end position="234"/>
    </location>
</feature>
<sequence>MLLFNLKGNRNKKGETDMNWKQKKFWKIFSIIVLLLLAASFLYPLNESIKLGLDLQGGTHVVLEAQSTAGSKVDDNAMQRVMSVISRRVNEMGLTEPLIQRQGERRIIVQLPGIDNPNQAIQTIGRTAQLKFKDEAGNVLMSGEYLQEANAGYGGQFNQPIIKIKFNDVGASKFAQITRNHVGERIGIYLDERLLTNPNVKEPITGGQASITGFKNLKEAQEVALLLRAGALPVPVKVIESRTVGPTLGQISINKSIKAGIIGLSLIVIFMTIMYRVPGFLASIALVFYSVIVLGTLAGLNATLTLPGIAGLLLSIGMAVDANVVIFERVKYEYQAGKSIKASVQAGFSRAFRTIFDSNVTTLITAATLGYFGTGTIRGFAITLSIGILASMFTAIVVTRMLFNLALDNDLLQQDKLLGWSRG</sequence>
<comment type="caution">
    <text evidence="9">Lacks conserved residue(s) required for the propagation of feature annotation.</text>
</comment>
<dbReference type="InterPro" id="IPR022646">
    <property type="entry name" value="SecD/SecF_CS"/>
</dbReference>
<keyword evidence="6 9" id="KW-1133">Transmembrane helix</keyword>
<accession>L0K9S7</accession>
<dbReference type="PANTHER" id="PTHR30081">
    <property type="entry name" value="PROTEIN-EXPORT MEMBRANE PROTEIN SEC"/>
    <property type="match status" value="1"/>
</dbReference>
<reference evidence="14" key="1">
    <citation type="submission" date="2012-02" db="EMBL/GenBank/DDBJ databases">
        <title>The complete genome of Halobacteroides halobius DSM 5150.</title>
        <authorList>
            <person name="Lucas S."/>
            <person name="Copeland A."/>
            <person name="Lapidus A."/>
            <person name="Glavina del Rio T."/>
            <person name="Dalin E."/>
            <person name="Tice H."/>
            <person name="Bruce D."/>
            <person name="Goodwin L."/>
            <person name="Pitluck S."/>
            <person name="Peters L."/>
            <person name="Mikhailova N."/>
            <person name="Gu W."/>
            <person name="Kyrpides N."/>
            <person name="Mavromatis K."/>
            <person name="Ivanova N."/>
            <person name="Brettin T."/>
            <person name="Detter J.C."/>
            <person name="Han C."/>
            <person name="Larimer F."/>
            <person name="Land M."/>
            <person name="Hauser L."/>
            <person name="Markowitz V."/>
            <person name="Cheng J.-F."/>
            <person name="Hugenholtz P."/>
            <person name="Woyke T."/>
            <person name="Wu D."/>
            <person name="Tindall B."/>
            <person name="Pomrenke H."/>
            <person name="Brambilla E."/>
            <person name="Klenk H.-P."/>
            <person name="Eisen J.A."/>
        </authorList>
    </citation>
    <scope>NUCLEOTIDE SEQUENCE [LARGE SCALE GENOMIC DNA]</scope>
    <source>
        <strain evidence="14">ATCC 35273 / DSM 5150 / MD-1</strain>
    </source>
</reference>
<evidence type="ECO:0000256" key="8">
    <source>
        <dbReference type="ARBA" id="ARBA00023136"/>
    </source>
</evidence>
<dbReference type="Pfam" id="PF07549">
    <property type="entry name" value="Sec_GG"/>
    <property type="match status" value="1"/>
</dbReference>
<dbReference type="SUPFAM" id="SSF82866">
    <property type="entry name" value="Multidrug efflux transporter AcrB transmembrane domain"/>
    <property type="match status" value="1"/>
</dbReference>
<comment type="subunit">
    <text evidence="9">Forms a complex with SecF. Part of the essential Sec protein translocation apparatus which comprises SecA, SecYEG and auxiliary proteins SecDF. Other proteins may also be involved.</text>
</comment>
<dbReference type="InterPro" id="IPR048634">
    <property type="entry name" value="SecD_SecF_C"/>
</dbReference>
<feature type="transmembrane region" description="Helical" evidence="9">
    <location>
        <begin position="25"/>
        <end position="45"/>
    </location>
</feature>
<evidence type="ECO:0000256" key="6">
    <source>
        <dbReference type="ARBA" id="ARBA00022989"/>
    </source>
</evidence>
<feature type="transmembrane region" description="Helical" evidence="9">
    <location>
        <begin position="379"/>
        <end position="403"/>
    </location>
</feature>
<keyword evidence="8 9" id="KW-0472">Membrane</keyword>
<feature type="transmembrane region" description="Helical" evidence="9">
    <location>
        <begin position="256"/>
        <end position="273"/>
    </location>
</feature>
<dbReference type="GO" id="GO:0015450">
    <property type="term" value="F:protein-transporting ATPase activity"/>
    <property type="evidence" value="ECO:0007669"/>
    <property type="project" value="InterPro"/>
</dbReference>
<evidence type="ECO:0000256" key="2">
    <source>
        <dbReference type="ARBA" id="ARBA00022448"/>
    </source>
</evidence>
<dbReference type="Gene3D" id="3.30.70.3220">
    <property type="match status" value="1"/>
</dbReference>
<dbReference type="InterPro" id="IPR054384">
    <property type="entry name" value="SecDF_P1_head"/>
</dbReference>
<dbReference type="Pfam" id="PF02355">
    <property type="entry name" value="SecD_SecF_C"/>
    <property type="match status" value="1"/>
</dbReference>
<proteinExistence type="inferred from homology"/>
<protein>
    <recommendedName>
        <fullName evidence="9">Protein translocase subunit SecD</fullName>
    </recommendedName>
</protein>
<dbReference type="InterPro" id="IPR055344">
    <property type="entry name" value="SecD_SecF_C_bact"/>
</dbReference>
<dbReference type="AlphaFoldDB" id="L0K9S7"/>
<dbReference type="GO" id="GO:0005886">
    <property type="term" value="C:plasma membrane"/>
    <property type="evidence" value="ECO:0007669"/>
    <property type="project" value="UniProtKB-SubCell"/>
</dbReference>
<name>L0K9S7_HALHC</name>
<dbReference type="PANTHER" id="PTHR30081:SF1">
    <property type="entry name" value="PROTEIN TRANSLOCASE SUBUNIT SECD"/>
    <property type="match status" value="1"/>
</dbReference>
<dbReference type="GO" id="GO:0043952">
    <property type="term" value="P:protein transport by the Sec complex"/>
    <property type="evidence" value="ECO:0007669"/>
    <property type="project" value="UniProtKB-UniRule"/>
</dbReference>
<keyword evidence="5 9" id="KW-0653">Protein transport</keyword>
<evidence type="ECO:0000256" key="4">
    <source>
        <dbReference type="ARBA" id="ARBA00022692"/>
    </source>
</evidence>
<gene>
    <name evidence="9" type="primary">secD</name>
    <name evidence="13" type="ordered locus">Halha_1853</name>
</gene>
<evidence type="ECO:0000259" key="12">
    <source>
        <dbReference type="Pfam" id="PF22599"/>
    </source>
</evidence>
<dbReference type="Pfam" id="PF21760">
    <property type="entry name" value="SecD_1st"/>
    <property type="match status" value="1"/>
</dbReference>
<dbReference type="eggNOG" id="COG0342">
    <property type="taxonomic scope" value="Bacteria"/>
</dbReference>
<dbReference type="NCBIfam" id="TIGR01129">
    <property type="entry name" value="secD"/>
    <property type="match status" value="1"/>
</dbReference>
<comment type="similarity">
    <text evidence="9">Belongs to the SecD/SecF family. SecD subfamily.</text>
</comment>
<feature type="domain" description="Protein export membrane protein SecD/SecF C-terminal" evidence="10">
    <location>
        <begin position="237"/>
        <end position="401"/>
    </location>
</feature>
<dbReference type="PATRIC" id="fig|748449.3.peg.1784"/>
<dbReference type="EMBL" id="CP003359">
    <property type="protein sequence ID" value="AGB41766.1"/>
    <property type="molecule type" value="Genomic_DNA"/>
</dbReference>
<dbReference type="HAMAP" id="MF_01463_B">
    <property type="entry name" value="SecD_B"/>
    <property type="match status" value="1"/>
</dbReference>
<organism evidence="13 14">
    <name type="scientific">Halobacteroides halobius (strain ATCC 35273 / DSM 5150 / MD-1)</name>
    <dbReference type="NCBI Taxonomy" id="748449"/>
    <lineage>
        <taxon>Bacteria</taxon>
        <taxon>Bacillati</taxon>
        <taxon>Bacillota</taxon>
        <taxon>Clostridia</taxon>
        <taxon>Halanaerobiales</taxon>
        <taxon>Halobacteroidaceae</taxon>
        <taxon>Halobacteroides</taxon>
    </lineage>
</organism>
<dbReference type="GO" id="GO:0065002">
    <property type="term" value="P:intracellular protein transmembrane transport"/>
    <property type="evidence" value="ECO:0007669"/>
    <property type="project" value="UniProtKB-UniRule"/>
</dbReference>
<comment type="subcellular location">
    <subcellularLocation>
        <location evidence="1 9">Cell membrane</location>
        <topology evidence="1 9">Multi-pass membrane protein</topology>
    </subcellularLocation>
</comment>
<comment type="function">
    <text evidence="9">Part of the Sec protein translocase complex. Interacts with the SecYEG preprotein conducting channel. SecDF uses the proton motive force (PMF) to complete protein translocation after the ATP-dependent function of SecA.</text>
</comment>
<evidence type="ECO:0000256" key="1">
    <source>
        <dbReference type="ARBA" id="ARBA00004651"/>
    </source>
</evidence>
<feature type="transmembrane region" description="Helical" evidence="9">
    <location>
        <begin position="280"/>
        <end position="300"/>
    </location>
</feature>
<evidence type="ECO:0000313" key="14">
    <source>
        <dbReference type="Proteomes" id="UP000010880"/>
    </source>
</evidence>
<evidence type="ECO:0000259" key="11">
    <source>
        <dbReference type="Pfam" id="PF21760"/>
    </source>
</evidence>
<feature type="transmembrane region" description="Helical" evidence="9">
    <location>
        <begin position="306"/>
        <end position="330"/>
    </location>
</feature>
<evidence type="ECO:0000256" key="3">
    <source>
        <dbReference type="ARBA" id="ARBA00022475"/>
    </source>
</evidence>
<dbReference type="STRING" id="748449.Halha_1853"/>
<dbReference type="InterPro" id="IPR022813">
    <property type="entry name" value="SecD/SecF_arch_bac"/>
</dbReference>
<feature type="domain" description="Protein translocase subunit SecDF P1" evidence="11">
    <location>
        <begin position="78"/>
        <end position="135"/>
    </location>
</feature>
<dbReference type="GO" id="GO:0006605">
    <property type="term" value="P:protein targeting"/>
    <property type="evidence" value="ECO:0007669"/>
    <property type="project" value="UniProtKB-UniRule"/>
</dbReference>
<dbReference type="FunFam" id="1.20.1640.10:FF:000004">
    <property type="entry name" value="Protein translocase subunit SecD"/>
    <property type="match status" value="1"/>
</dbReference>